<protein>
    <submittedName>
        <fullName evidence="7">Uncharacterized protein</fullName>
    </submittedName>
</protein>
<evidence type="ECO:0000256" key="3">
    <source>
        <dbReference type="ARBA" id="ARBA00022692"/>
    </source>
</evidence>
<reference evidence="8" key="1">
    <citation type="journal article" date="2010" name="ISME J.">
        <title>The complete genome sequence of the algal symbiont Dinoroseobacter shibae: a hitchhiker's guide to life in the sea.</title>
        <authorList>
            <person name="Wagner-Dobler I."/>
            <person name="Ballhausen B."/>
            <person name="Berger M."/>
            <person name="Brinkhoff T."/>
            <person name="Buchholz I."/>
            <person name="Bunk B."/>
            <person name="Cypionka H."/>
            <person name="Daniel R."/>
            <person name="Drepper T."/>
            <person name="Gerdts G."/>
            <person name="Hahnke S."/>
            <person name="Han C."/>
            <person name="Jahn D."/>
            <person name="Kalhoefer D."/>
            <person name="Kiss H."/>
            <person name="Klenk H.P."/>
            <person name="Kyrpides N."/>
            <person name="Liebl W."/>
            <person name="Liesegang H."/>
            <person name="Meincke L."/>
            <person name="Pati A."/>
            <person name="Petersen J."/>
            <person name="Piekarski T."/>
            <person name="Pommerenke C."/>
            <person name="Pradella S."/>
            <person name="Pukall R."/>
            <person name="Rabus R."/>
            <person name="Stackebrandt E."/>
            <person name="Thole S."/>
            <person name="Thompson L."/>
            <person name="Tielen P."/>
            <person name="Tomasch J."/>
            <person name="von Jan M."/>
            <person name="Wanphrut N."/>
            <person name="Wichels A."/>
            <person name="Zech H."/>
            <person name="Simon M."/>
        </authorList>
    </citation>
    <scope>NUCLEOTIDE SEQUENCE [LARGE SCALE GENOMIC DNA]</scope>
    <source>
        <strain evidence="8">DSM 16493 / NCIMB 14021 / DFL 12</strain>
        <plasmid evidence="8">Plasmid pDSHI05</plasmid>
    </source>
</reference>
<proteinExistence type="predicted"/>
<dbReference type="InterPro" id="IPR022791">
    <property type="entry name" value="L-PG_synthase/AglD"/>
</dbReference>
<keyword evidence="7" id="KW-0614">Plasmid</keyword>
<feature type="transmembrane region" description="Helical" evidence="6">
    <location>
        <begin position="209"/>
        <end position="231"/>
    </location>
</feature>
<dbReference type="RefSeq" id="WP_012187443.1">
    <property type="nucleotide sequence ID" value="NC_009959.1"/>
</dbReference>
<feature type="transmembrane region" description="Helical" evidence="6">
    <location>
        <begin position="152"/>
        <end position="174"/>
    </location>
</feature>
<dbReference type="GO" id="GO:0005886">
    <property type="term" value="C:plasma membrane"/>
    <property type="evidence" value="ECO:0007669"/>
    <property type="project" value="UniProtKB-SubCell"/>
</dbReference>
<accession>A8LUF9</accession>
<feature type="transmembrane region" description="Helical" evidence="6">
    <location>
        <begin position="43"/>
        <end position="62"/>
    </location>
</feature>
<dbReference type="eggNOG" id="COG0392">
    <property type="taxonomic scope" value="Bacteria"/>
</dbReference>
<evidence type="ECO:0000313" key="8">
    <source>
        <dbReference type="Proteomes" id="UP000006833"/>
    </source>
</evidence>
<dbReference type="AlphaFoldDB" id="A8LUF9"/>
<sequence>MSRPLPRRVLPVLQAALAVGLLALLWRAADGPAALASLKAADWRWLALGLAALSLQTVLSALRWQLTARQFGIALGTGHAIREYYLAQVVNQSLPGGMIGDAGRAVRARAQAGLLASGQAVVFERLAGQIAMFLTLAVGFGVTWALPGGLDWPAWLAGPLALALALGLALPLLIRGAARLPGATGRAAAGLRATVRRALMSGAALPGQIWLSLGTTLCNLAAFAVCARAVGVDLGPGAVAALVPLILVTMLIPLSISGWGLREGAAAALLPLAGATASGGLAASVAFGLTFAVASLPGIALIWAAPRPPVPRSGQP</sequence>
<feature type="transmembrane region" description="Helical" evidence="6">
    <location>
        <begin position="237"/>
        <end position="261"/>
    </location>
</feature>
<dbReference type="HOGENOM" id="CLU_048072_4_0_5"/>
<feature type="transmembrane region" description="Helical" evidence="6">
    <location>
        <begin position="281"/>
        <end position="305"/>
    </location>
</feature>
<evidence type="ECO:0000256" key="6">
    <source>
        <dbReference type="SAM" id="Phobius"/>
    </source>
</evidence>
<dbReference type="PANTHER" id="PTHR40277">
    <property type="entry name" value="BLL5419 PROTEIN"/>
    <property type="match status" value="1"/>
</dbReference>
<dbReference type="PANTHER" id="PTHR40277:SF1">
    <property type="entry name" value="BLL5419 PROTEIN"/>
    <property type="match status" value="1"/>
</dbReference>
<feature type="transmembrane region" description="Helical" evidence="6">
    <location>
        <begin position="126"/>
        <end position="146"/>
    </location>
</feature>
<keyword evidence="5 6" id="KW-0472">Membrane</keyword>
<gene>
    <name evidence="7" type="ordered locus">Dshi_4166</name>
</gene>
<keyword evidence="4 6" id="KW-1133">Transmembrane helix</keyword>
<evidence type="ECO:0000256" key="5">
    <source>
        <dbReference type="ARBA" id="ARBA00023136"/>
    </source>
</evidence>
<keyword evidence="8" id="KW-1185">Reference proteome</keyword>
<keyword evidence="2" id="KW-1003">Cell membrane</keyword>
<evidence type="ECO:0000313" key="7">
    <source>
        <dbReference type="EMBL" id="ABV95876.1"/>
    </source>
</evidence>
<keyword evidence="3 6" id="KW-0812">Transmembrane</keyword>
<organism evidence="7 8">
    <name type="scientific">Dinoroseobacter shibae (strain DSM 16493 / NCIMB 14021 / DFL 12)</name>
    <dbReference type="NCBI Taxonomy" id="398580"/>
    <lineage>
        <taxon>Bacteria</taxon>
        <taxon>Pseudomonadati</taxon>
        <taxon>Pseudomonadota</taxon>
        <taxon>Alphaproteobacteria</taxon>
        <taxon>Rhodobacterales</taxon>
        <taxon>Roseobacteraceae</taxon>
        <taxon>Dinoroseobacter</taxon>
    </lineage>
</organism>
<name>A8LUF9_DINSH</name>
<dbReference type="Pfam" id="PF03706">
    <property type="entry name" value="LPG_synthase_TM"/>
    <property type="match status" value="1"/>
</dbReference>
<geneLocation type="plasmid" evidence="7 8">
    <name>pDSHI05</name>
</geneLocation>
<dbReference type="Proteomes" id="UP000006833">
    <property type="component" value="Plasmid pDSHI05"/>
</dbReference>
<dbReference type="EMBL" id="CP000835">
    <property type="protein sequence ID" value="ABV95876.1"/>
    <property type="molecule type" value="Genomic_DNA"/>
</dbReference>
<evidence type="ECO:0000256" key="1">
    <source>
        <dbReference type="ARBA" id="ARBA00004651"/>
    </source>
</evidence>
<dbReference type="KEGG" id="dsh:Dshi_4166"/>
<comment type="subcellular location">
    <subcellularLocation>
        <location evidence="1">Cell membrane</location>
        <topology evidence="1">Multi-pass membrane protein</topology>
    </subcellularLocation>
</comment>
<evidence type="ECO:0000256" key="4">
    <source>
        <dbReference type="ARBA" id="ARBA00022989"/>
    </source>
</evidence>
<evidence type="ECO:0000256" key="2">
    <source>
        <dbReference type="ARBA" id="ARBA00022475"/>
    </source>
</evidence>